<name>A0A1F6BRV1_9BACT</name>
<proteinExistence type="predicted"/>
<accession>A0A1F6BRV1</accession>
<evidence type="ECO:0000313" key="2">
    <source>
        <dbReference type="Proteomes" id="UP000176996"/>
    </source>
</evidence>
<dbReference type="AlphaFoldDB" id="A0A1F6BRV1"/>
<comment type="caution">
    <text evidence="1">The sequence shown here is derived from an EMBL/GenBank/DDBJ whole genome shotgun (WGS) entry which is preliminary data.</text>
</comment>
<dbReference type="EMBL" id="MFKK01000037">
    <property type="protein sequence ID" value="OGG39679.1"/>
    <property type="molecule type" value="Genomic_DNA"/>
</dbReference>
<evidence type="ECO:0000313" key="1">
    <source>
        <dbReference type="EMBL" id="OGG39679.1"/>
    </source>
</evidence>
<organism evidence="1 2">
    <name type="scientific">Candidatus Jorgensenbacteria bacterium RIFCSPLOWO2_01_FULL_45_25b</name>
    <dbReference type="NCBI Taxonomy" id="1798471"/>
    <lineage>
        <taxon>Bacteria</taxon>
        <taxon>Candidatus Joergenseniibacteriota</taxon>
    </lineage>
</organism>
<reference evidence="1 2" key="1">
    <citation type="journal article" date="2016" name="Nat. Commun.">
        <title>Thousands of microbial genomes shed light on interconnected biogeochemical processes in an aquifer system.</title>
        <authorList>
            <person name="Anantharaman K."/>
            <person name="Brown C.T."/>
            <person name="Hug L.A."/>
            <person name="Sharon I."/>
            <person name="Castelle C.J."/>
            <person name="Probst A.J."/>
            <person name="Thomas B.C."/>
            <person name="Singh A."/>
            <person name="Wilkins M.J."/>
            <person name="Karaoz U."/>
            <person name="Brodie E.L."/>
            <person name="Williams K.H."/>
            <person name="Hubbard S.S."/>
            <person name="Banfield J.F."/>
        </authorList>
    </citation>
    <scope>NUCLEOTIDE SEQUENCE [LARGE SCALE GENOMIC DNA]</scope>
</reference>
<dbReference type="Proteomes" id="UP000176996">
    <property type="component" value="Unassembled WGS sequence"/>
</dbReference>
<sequence>MTSDKALQEFKAIWKEEKGTEISDEQAMEEATQLLTLFDAIYKPIKKSWLNDDDNGKHRQHSE</sequence>
<protein>
    <submittedName>
        <fullName evidence="1">Uncharacterized protein</fullName>
    </submittedName>
</protein>
<dbReference type="STRING" id="1798471.A3A21_00040"/>
<gene>
    <name evidence="1" type="ORF">A3A21_00040</name>
</gene>